<dbReference type="InterPro" id="IPR036648">
    <property type="entry name" value="CN_Hdrase_a/SCN_Hdrase_g_sf"/>
</dbReference>
<organism evidence="1 2">
    <name type="scientific">Pannonibacter indicus</name>
    <dbReference type="NCBI Taxonomy" id="466044"/>
    <lineage>
        <taxon>Bacteria</taxon>
        <taxon>Pseudomonadati</taxon>
        <taxon>Pseudomonadota</taxon>
        <taxon>Alphaproteobacteria</taxon>
        <taxon>Hyphomicrobiales</taxon>
        <taxon>Stappiaceae</taxon>
        <taxon>Pannonibacter</taxon>
    </lineage>
</organism>
<dbReference type="OrthoDB" id="7869858at2"/>
<reference evidence="2" key="1">
    <citation type="submission" date="2015-08" db="EMBL/GenBank/DDBJ databases">
        <authorList>
            <person name="Varghese N."/>
        </authorList>
    </citation>
    <scope>NUCLEOTIDE SEQUENCE [LARGE SCALE GENOMIC DNA]</scope>
    <source>
        <strain evidence="2">DSM 23407</strain>
    </source>
</reference>
<dbReference type="GO" id="GO:0046914">
    <property type="term" value="F:transition metal ion binding"/>
    <property type="evidence" value="ECO:0007669"/>
    <property type="project" value="InterPro"/>
</dbReference>
<keyword evidence="2" id="KW-1185">Reference proteome</keyword>
<dbReference type="SUPFAM" id="SSF56209">
    <property type="entry name" value="Nitrile hydratase alpha chain"/>
    <property type="match status" value="1"/>
</dbReference>
<name>A0A0K6HYN5_9HYPH</name>
<dbReference type="NCBIfam" id="TIGR03793">
    <property type="entry name" value="leader_NHLP"/>
    <property type="match status" value="1"/>
</dbReference>
<sequence>MTYKTVPMASVRAHIESVLVEKAASDATFRALLTSNPHAALRKLLGVDALPSLKITVIEEQPGEITLVLPRKIAQDELPDELLDYASGGNAQECWNQFKNDWLFGRFDKKK</sequence>
<dbReference type="EMBL" id="CYHE01000004">
    <property type="protein sequence ID" value="CUA95946.1"/>
    <property type="molecule type" value="Genomic_DNA"/>
</dbReference>
<dbReference type="Proteomes" id="UP000183900">
    <property type="component" value="Unassembled WGS sequence"/>
</dbReference>
<accession>A0A0K6HYN5</accession>
<dbReference type="RefSeq" id="WP_055455481.1">
    <property type="nucleotide sequence ID" value="NZ_CYHE01000004.1"/>
</dbReference>
<evidence type="ECO:0000313" key="1">
    <source>
        <dbReference type="EMBL" id="CUA95946.1"/>
    </source>
</evidence>
<dbReference type="InterPro" id="IPR022513">
    <property type="entry name" value="TOMM_pelo"/>
</dbReference>
<dbReference type="GO" id="GO:0003824">
    <property type="term" value="F:catalytic activity"/>
    <property type="evidence" value="ECO:0007669"/>
    <property type="project" value="InterPro"/>
</dbReference>
<gene>
    <name evidence="1" type="ORF">Ga0061067_104225</name>
</gene>
<dbReference type="Gene3D" id="3.90.330.10">
    <property type="entry name" value="Nitrile hydratase alpha /Thiocyanate hydrolase gamma"/>
    <property type="match status" value="1"/>
</dbReference>
<proteinExistence type="predicted"/>
<dbReference type="AlphaFoldDB" id="A0A0K6HYN5"/>
<protein>
    <submittedName>
        <fullName evidence="1">NHLP leader peptide domain</fullName>
    </submittedName>
</protein>
<evidence type="ECO:0000313" key="2">
    <source>
        <dbReference type="Proteomes" id="UP000183900"/>
    </source>
</evidence>